<gene>
    <name evidence="1" type="ORF">FMUND_4077</name>
</gene>
<proteinExistence type="predicted"/>
<accession>A0A8H6DKV4</accession>
<sequence>MSSLVTEFNPASPTHTELNKEVVQAVRRVLGTEKIDDSLVLTSLPRSCLFFFLETCQLQIKPDEDDINTKVRAIFTSTQVHANYTNCAPETASVRWIFSGDILGSEDDDEEEPSANKELLDWLVAGCEHLRRSSLYHALMPIR</sequence>
<name>A0A8H6DKV4_9HYPO</name>
<comment type="caution">
    <text evidence="1">The sequence shown here is derived from an EMBL/GenBank/DDBJ whole genome shotgun (WGS) entry which is preliminary data.</text>
</comment>
<dbReference type="EMBL" id="JAAOAN010000128">
    <property type="protein sequence ID" value="KAF5720629.1"/>
    <property type="molecule type" value="Genomic_DNA"/>
</dbReference>
<reference evidence="1 2" key="1">
    <citation type="submission" date="2020-05" db="EMBL/GenBank/DDBJ databases">
        <title>Identification and distribution of gene clusters putatively required for synthesis of sphingolipid metabolism inhibitors in phylogenetically diverse species of the filamentous fungus Fusarium.</title>
        <authorList>
            <person name="Kim H.-S."/>
            <person name="Busman M."/>
            <person name="Brown D.W."/>
            <person name="Divon H."/>
            <person name="Uhlig S."/>
            <person name="Proctor R.H."/>
        </authorList>
    </citation>
    <scope>NUCLEOTIDE SEQUENCE [LARGE SCALE GENOMIC DNA]</scope>
    <source>
        <strain evidence="1 2">NRRL 66235</strain>
    </source>
</reference>
<organism evidence="1 2">
    <name type="scientific">Fusarium mundagurra</name>
    <dbReference type="NCBI Taxonomy" id="1567541"/>
    <lineage>
        <taxon>Eukaryota</taxon>
        <taxon>Fungi</taxon>
        <taxon>Dikarya</taxon>
        <taxon>Ascomycota</taxon>
        <taxon>Pezizomycotina</taxon>
        <taxon>Sordariomycetes</taxon>
        <taxon>Hypocreomycetidae</taxon>
        <taxon>Hypocreales</taxon>
        <taxon>Nectriaceae</taxon>
        <taxon>Fusarium</taxon>
        <taxon>Fusarium fujikuroi species complex</taxon>
    </lineage>
</organism>
<evidence type="ECO:0000313" key="1">
    <source>
        <dbReference type="EMBL" id="KAF5720629.1"/>
    </source>
</evidence>
<dbReference type="OrthoDB" id="5098759at2759"/>
<evidence type="ECO:0000313" key="2">
    <source>
        <dbReference type="Proteomes" id="UP000544331"/>
    </source>
</evidence>
<protein>
    <submittedName>
        <fullName evidence="1">Uncharacterized protein</fullName>
    </submittedName>
</protein>
<dbReference type="Proteomes" id="UP000544331">
    <property type="component" value="Unassembled WGS sequence"/>
</dbReference>
<dbReference type="AlphaFoldDB" id="A0A8H6DKV4"/>
<keyword evidence="2" id="KW-1185">Reference proteome</keyword>